<evidence type="ECO:0000313" key="3">
    <source>
        <dbReference type="EMBL" id="KAF3505213.1"/>
    </source>
</evidence>
<dbReference type="SUPFAM" id="SSF53927">
    <property type="entry name" value="Cytidine deaminase-like"/>
    <property type="match status" value="1"/>
</dbReference>
<feature type="region of interest" description="Disordered" evidence="2">
    <location>
        <begin position="120"/>
        <end position="139"/>
    </location>
</feature>
<protein>
    <submittedName>
        <fullName evidence="3">Uncharacterized protein</fullName>
    </submittedName>
</protein>
<dbReference type="InterPro" id="IPR016193">
    <property type="entry name" value="Cytidine_deaminase-like"/>
</dbReference>
<dbReference type="PANTHER" id="PTHR11644:SF2">
    <property type="entry name" value="CYTIDINE DEAMINASE"/>
    <property type="match status" value="1"/>
</dbReference>
<dbReference type="PANTHER" id="PTHR11644">
    <property type="entry name" value="CYTIDINE DEAMINASE"/>
    <property type="match status" value="1"/>
</dbReference>
<comment type="caution">
    <text evidence="3">The sequence shown here is derived from an EMBL/GenBank/DDBJ whole genome shotgun (WGS) entry which is preliminary data.</text>
</comment>
<feature type="compositionally biased region" description="Basic and acidic residues" evidence="2">
    <location>
        <begin position="121"/>
        <end position="139"/>
    </location>
</feature>
<dbReference type="InterPro" id="IPR050202">
    <property type="entry name" value="Cyt/Deoxycyt_deaminase"/>
</dbReference>
<evidence type="ECO:0000256" key="2">
    <source>
        <dbReference type="SAM" id="MobiDB-lite"/>
    </source>
</evidence>
<evidence type="ECO:0000313" key="4">
    <source>
        <dbReference type="Proteomes" id="UP000712600"/>
    </source>
</evidence>
<dbReference type="EMBL" id="QGKX02001621">
    <property type="protein sequence ID" value="KAF3505213.1"/>
    <property type="molecule type" value="Genomic_DNA"/>
</dbReference>
<evidence type="ECO:0000256" key="1">
    <source>
        <dbReference type="ARBA" id="ARBA00006576"/>
    </source>
</evidence>
<dbReference type="AlphaFoldDB" id="A0A8S9NVY3"/>
<name>A0A8S9NVY3_BRACR</name>
<comment type="similarity">
    <text evidence="1">Belongs to the cytidine and deoxycytidylate deaminase family.</text>
</comment>
<accession>A0A8S9NVY3</accession>
<dbReference type="GO" id="GO:0008270">
    <property type="term" value="F:zinc ion binding"/>
    <property type="evidence" value="ECO:0007669"/>
    <property type="project" value="TreeGrafter"/>
</dbReference>
<dbReference type="GO" id="GO:0005829">
    <property type="term" value="C:cytosol"/>
    <property type="evidence" value="ECO:0007669"/>
    <property type="project" value="TreeGrafter"/>
</dbReference>
<dbReference type="Proteomes" id="UP000712600">
    <property type="component" value="Unassembled WGS sequence"/>
</dbReference>
<proteinExistence type="inferred from homology"/>
<sequence length="139" mass="15487">MAQPTLRYVLTQNTDTYDVLDNPKNLELLLKQTIRNDSPSGRSPIVAAGIGLSGKVLLGVCVELPGFLPHKSINAEQFLPANLALNSETQLTHLAITPEGDTFDASCNHPKPCPRVRLFSLKREKEKRREGKRKEERGR</sequence>
<reference evidence="3" key="1">
    <citation type="submission" date="2019-12" db="EMBL/GenBank/DDBJ databases">
        <title>Genome sequencing and annotation of Brassica cretica.</title>
        <authorList>
            <person name="Studholme D.J."/>
            <person name="Sarris P."/>
        </authorList>
    </citation>
    <scope>NUCLEOTIDE SEQUENCE</scope>
    <source>
        <strain evidence="3">PFS-109/04</strain>
        <tissue evidence="3">Leaf</tissue>
    </source>
</reference>
<organism evidence="3 4">
    <name type="scientific">Brassica cretica</name>
    <name type="common">Mustard</name>
    <dbReference type="NCBI Taxonomy" id="69181"/>
    <lineage>
        <taxon>Eukaryota</taxon>
        <taxon>Viridiplantae</taxon>
        <taxon>Streptophyta</taxon>
        <taxon>Embryophyta</taxon>
        <taxon>Tracheophyta</taxon>
        <taxon>Spermatophyta</taxon>
        <taxon>Magnoliopsida</taxon>
        <taxon>eudicotyledons</taxon>
        <taxon>Gunneridae</taxon>
        <taxon>Pentapetalae</taxon>
        <taxon>rosids</taxon>
        <taxon>malvids</taxon>
        <taxon>Brassicales</taxon>
        <taxon>Brassicaceae</taxon>
        <taxon>Brassiceae</taxon>
        <taxon>Brassica</taxon>
    </lineage>
</organism>
<dbReference type="GO" id="GO:0004126">
    <property type="term" value="F:cytidine deaminase activity"/>
    <property type="evidence" value="ECO:0007669"/>
    <property type="project" value="TreeGrafter"/>
</dbReference>
<gene>
    <name evidence="3" type="ORF">F2Q69_00041658</name>
</gene>